<name>A0ABU9CM41_9BURK</name>
<feature type="transmembrane region" description="Helical" evidence="10">
    <location>
        <begin position="154"/>
        <end position="176"/>
    </location>
</feature>
<keyword evidence="7" id="KW-0547">Nucleotide-binding</keyword>
<feature type="domain" description="Histidine kinase" evidence="11">
    <location>
        <begin position="233"/>
        <end position="433"/>
    </location>
</feature>
<evidence type="ECO:0000256" key="5">
    <source>
        <dbReference type="ARBA" id="ARBA00022553"/>
    </source>
</evidence>
<dbReference type="SMART" id="SM00387">
    <property type="entry name" value="HATPase_c"/>
    <property type="match status" value="1"/>
</dbReference>
<keyword evidence="6" id="KW-0808">Transferase</keyword>
<dbReference type="InterPro" id="IPR050980">
    <property type="entry name" value="2C_sensor_his_kinase"/>
</dbReference>
<gene>
    <name evidence="12" type="ORF">AACH10_21720</name>
</gene>
<organism evidence="12 13">
    <name type="scientific">Pseudaquabacterium inlustre</name>
    <dbReference type="NCBI Taxonomy" id="2984192"/>
    <lineage>
        <taxon>Bacteria</taxon>
        <taxon>Pseudomonadati</taxon>
        <taxon>Pseudomonadota</taxon>
        <taxon>Betaproteobacteria</taxon>
        <taxon>Burkholderiales</taxon>
        <taxon>Sphaerotilaceae</taxon>
        <taxon>Pseudaquabacterium</taxon>
    </lineage>
</organism>
<dbReference type="PROSITE" id="PS50109">
    <property type="entry name" value="HIS_KIN"/>
    <property type="match status" value="1"/>
</dbReference>
<dbReference type="PANTHER" id="PTHR44936:SF10">
    <property type="entry name" value="SENSOR PROTEIN RSTB"/>
    <property type="match status" value="1"/>
</dbReference>
<evidence type="ECO:0000256" key="4">
    <source>
        <dbReference type="ARBA" id="ARBA00022475"/>
    </source>
</evidence>
<keyword evidence="10" id="KW-0472">Membrane</keyword>
<keyword evidence="9" id="KW-0067">ATP-binding</keyword>
<comment type="catalytic activity">
    <reaction evidence="1">
        <text>ATP + protein L-histidine = ADP + protein N-phospho-L-histidine.</text>
        <dbReference type="EC" id="2.7.13.3"/>
    </reaction>
</comment>
<evidence type="ECO:0000256" key="10">
    <source>
        <dbReference type="SAM" id="Phobius"/>
    </source>
</evidence>
<dbReference type="SUPFAM" id="SSF55874">
    <property type="entry name" value="ATPase domain of HSP90 chaperone/DNA topoisomerase II/histidine kinase"/>
    <property type="match status" value="1"/>
</dbReference>
<keyword evidence="5" id="KW-0597">Phosphoprotein</keyword>
<evidence type="ECO:0000256" key="2">
    <source>
        <dbReference type="ARBA" id="ARBA00004651"/>
    </source>
</evidence>
<evidence type="ECO:0000313" key="12">
    <source>
        <dbReference type="EMBL" id="MEK8052885.1"/>
    </source>
</evidence>
<dbReference type="Gene3D" id="1.10.287.130">
    <property type="match status" value="1"/>
</dbReference>
<dbReference type="Pfam" id="PF02518">
    <property type="entry name" value="HATPase_c"/>
    <property type="match status" value="1"/>
</dbReference>
<keyword evidence="10" id="KW-0812">Transmembrane</keyword>
<dbReference type="SMART" id="SM00388">
    <property type="entry name" value="HisKA"/>
    <property type="match status" value="1"/>
</dbReference>
<keyword evidence="10" id="KW-1133">Transmembrane helix</keyword>
<evidence type="ECO:0000256" key="9">
    <source>
        <dbReference type="ARBA" id="ARBA00022840"/>
    </source>
</evidence>
<dbReference type="InterPro" id="IPR003661">
    <property type="entry name" value="HisK_dim/P_dom"/>
</dbReference>
<dbReference type="InterPro" id="IPR003594">
    <property type="entry name" value="HATPase_dom"/>
</dbReference>
<dbReference type="EMBL" id="JBBUTH010000010">
    <property type="protein sequence ID" value="MEK8052885.1"/>
    <property type="molecule type" value="Genomic_DNA"/>
</dbReference>
<dbReference type="GO" id="GO:0016301">
    <property type="term" value="F:kinase activity"/>
    <property type="evidence" value="ECO:0007669"/>
    <property type="project" value="UniProtKB-KW"/>
</dbReference>
<dbReference type="InterPro" id="IPR036097">
    <property type="entry name" value="HisK_dim/P_sf"/>
</dbReference>
<evidence type="ECO:0000256" key="6">
    <source>
        <dbReference type="ARBA" id="ARBA00022679"/>
    </source>
</evidence>
<comment type="caution">
    <text evidence="12">The sequence shown here is derived from an EMBL/GenBank/DDBJ whole genome shotgun (WGS) entry which is preliminary data.</text>
</comment>
<dbReference type="Pfam" id="PF00512">
    <property type="entry name" value="HisKA"/>
    <property type="match status" value="1"/>
</dbReference>
<dbReference type="RefSeq" id="WP_341412618.1">
    <property type="nucleotide sequence ID" value="NZ_JBBUTH010000010.1"/>
</dbReference>
<dbReference type="InterPro" id="IPR004358">
    <property type="entry name" value="Sig_transdc_His_kin-like_C"/>
</dbReference>
<dbReference type="InterPro" id="IPR005467">
    <property type="entry name" value="His_kinase_dom"/>
</dbReference>
<dbReference type="PRINTS" id="PR00344">
    <property type="entry name" value="BCTRLSENSOR"/>
</dbReference>
<dbReference type="InterPro" id="IPR036890">
    <property type="entry name" value="HATPase_C_sf"/>
</dbReference>
<accession>A0ABU9CM41</accession>
<feature type="transmembrane region" description="Helical" evidence="10">
    <location>
        <begin position="12"/>
        <end position="37"/>
    </location>
</feature>
<keyword evidence="8 12" id="KW-0418">Kinase</keyword>
<proteinExistence type="predicted"/>
<dbReference type="Proteomes" id="UP001365405">
    <property type="component" value="Unassembled WGS sequence"/>
</dbReference>
<keyword evidence="4" id="KW-1003">Cell membrane</keyword>
<dbReference type="CDD" id="cd00075">
    <property type="entry name" value="HATPase"/>
    <property type="match status" value="1"/>
</dbReference>
<evidence type="ECO:0000256" key="7">
    <source>
        <dbReference type="ARBA" id="ARBA00022741"/>
    </source>
</evidence>
<dbReference type="EC" id="2.7.13.3" evidence="3"/>
<dbReference type="PANTHER" id="PTHR44936">
    <property type="entry name" value="SENSOR PROTEIN CREC"/>
    <property type="match status" value="1"/>
</dbReference>
<comment type="subcellular location">
    <subcellularLocation>
        <location evidence="2">Cell membrane</location>
        <topology evidence="2">Multi-pass membrane protein</topology>
    </subcellularLocation>
</comment>
<evidence type="ECO:0000256" key="8">
    <source>
        <dbReference type="ARBA" id="ARBA00022777"/>
    </source>
</evidence>
<evidence type="ECO:0000256" key="3">
    <source>
        <dbReference type="ARBA" id="ARBA00012438"/>
    </source>
</evidence>
<dbReference type="CDD" id="cd00082">
    <property type="entry name" value="HisKA"/>
    <property type="match status" value="1"/>
</dbReference>
<sequence length="436" mass="46125">MSRPAAFSLVRRLTAVVAAGAALIVLANMAVIAVVLVPLVDDQLEDKVRQVAQARQALLATPAAGRAALAAALQPLGLAVVQAEPAPLQPEPNRPPLPMLDEASAAALALEVGRSSVSGRPDLLLRGRFEVDGGRWWVSTRLPPPRLPPLMPSLLLLLLVGGAAALAATISVRAYAQPMADIARALRARRGSLHPIDEPARASVELHELIAAFNDLVRAAQVGDERRRQALAGLSHDLRTPLARLRLRAECALPDEALRPMEADFDTLDRMISQFVAYTHASSTEQASGQQLPLPQIVEATVRRYRERHAVSIDPSVREVTQRFPDLALHRVLANLIDNALAYGAAPVAVVARQADGELRILVRDAGPGIAPQDLATALAPFGKLDAARPRPGASGLGLAIVDQVAQQLGGRVVVEPFDGQGSAVGLAVPLIKVQG</sequence>
<evidence type="ECO:0000256" key="1">
    <source>
        <dbReference type="ARBA" id="ARBA00000085"/>
    </source>
</evidence>
<keyword evidence="13" id="KW-1185">Reference proteome</keyword>
<evidence type="ECO:0000313" key="13">
    <source>
        <dbReference type="Proteomes" id="UP001365405"/>
    </source>
</evidence>
<dbReference type="Gene3D" id="3.30.565.10">
    <property type="entry name" value="Histidine kinase-like ATPase, C-terminal domain"/>
    <property type="match status" value="1"/>
</dbReference>
<protein>
    <recommendedName>
        <fullName evidence="3">histidine kinase</fullName>
        <ecNumber evidence="3">2.7.13.3</ecNumber>
    </recommendedName>
</protein>
<evidence type="ECO:0000259" key="11">
    <source>
        <dbReference type="PROSITE" id="PS50109"/>
    </source>
</evidence>
<reference evidence="12 13" key="1">
    <citation type="submission" date="2024-04" db="EMBL/GenBank/DDBJ databases">
        <title>Novel species of the genus Ideonella isolated from streams.</title>
        <authorList>
            <person name="Lu H."/>
        </authorList>
    </citation>
    <scope>NUCLEOTIDE SEQUENCE [LARGE SCALE GENOMIC DNA]</scope>
    <source>
        <strain evidence="12 13">DXS22W</strain>
    </source>
</reference>
<dbReference type="SUPFAM" id="SSF47384">
    <property type="entry name" value="Homodimeric domain of signal transducing histidine kinase"/>
    <property type="match status" value="1"/>
</dbReference>